<evidence type="ECO:0000313" key="5">
    <source>
        <dbReference type="EMBL" id="MFD2069340.1"/>
    </source>
</evidence>
<dbReference type="InterPro" id="IPR000182">
    <property type="entry name" value="GNAT_dom"/>
</dbReference>
<dbReference type="SUPFAM" id="SSF55729">
    <property type="entry name" value="Acyl-CoA N-acyltransferases (Nat)"/>
    <property type="match status" value="1"/>
</dbReference>
<evidence type="ECO:0000256" key="2">
    <source>
        <dbReference type="ARBA" id="ARBA00023315"/>
    </source>
</evidence>
<accession>A0ABW4X565</accession>
<dbReference type="PROSITE" id="PS51186">
    <property type="entry name" value="GNAT"/>
    <property type="match status" value="1"/>
</dbReference>
<evidence type="ECO:0000313" key="6">
    <source>
        <dbReference type="Proteomes" id="UP001597369"/>
    </source>
</evidence>
<organism evidence="5 6">
    <name type="scientific">Pontibacter silvestris</name>
    <dbReference type="NCBI Taxonomy" id="2305183"/>
    <lineage>
        <taxon>Bacteria</taxon>
        <taxon>Pseudomonadati</taxon>
        <taxon>Bacteroidota</taxon>
        <taxon>Cytophagia</taxon>
        <taxon>Cytophagales</taxon>
        <taxon>Hymenobacteraceae</taxon>
        <taxon>Pontibacter</taxon>
    </lineage>
</organism>
<protein>
    <submittedName>
        <fullName evidence="5">GNAT family N-acetyltransferase</fullName>
        <ecNumber evidence="5">2.3.-.-</ecNumber>
    </submittedName>
</protein>
<dbReference type="EMBL" id="JBHUHV010000059">
    <property type="protein sequence ID" value="MFD2069340.1"/>
    <property type="molecule type" value="Genomic_DNA"/>
</dbReference>
<dbReference type="Pfam" id="PF13302">
    <property type="entry name" value="Acetyltransf_3"/>
    <property type="match status" value="1"/>
</dbReference>
<proteinExistence type="inferred from homology"/>
<dbReference type="CDD" id="cd04301">
    <property type="entry name" value="NAT_SF"/>
    <property type="match status" value="1"/>
</dbReference>
<dbReference type="GO" id="GO:0016746">
    <property type="term" value="F:acyltransferase activity"/>
    <property type="evidence" value="ECO:0007669"/>
    <property type="project" value="UniProtKB-KW"/>
</dbReference>
<feature type="domain" description="N-acetyltransferase" evidence="4">
    <location>
        <begin position="18"/>
        <end position="179"/>
    </location>
</feature>
<dbReference type="RefSeq" id="WP_229961303.1">
    <property type="nucleotide sequence ID" value="NZ_JAJJWI010000011.1"/>
</dbReference>
<dbReference type="EC" id="2.3.-.-" evidence="5"/>
<comment type="caution">
    <text evidence="5">The sequence shown here is derived from an EMBL/GenBank/DDBJ whole genome shotgun (WGS) entry which is preliminary data.</text>
</comment>
<dbReference type="PANTHER" id="PTHR43792">
    <property type="entry name" value="GNAT FAMILY, PUTATIVE (AFU_ORTHOLOGUE AFUA_3G00765)-RELATED-RELATED"/>
    <property type="match status" value="1"/>
</dbReference>
<sequence length="202" mass="23045">MMDVAFREELETERLRLKILREDNAEVYLALVAKNRERLQESFQVTVSKVSDIKSTKAFLKKAYNELRYGKLALYGLWYKGALAGMVTIKDISWQVPKCEVSYFVAEEYEGQGLASEALKKVCFYCFSELKILKICARIIPDNSRSIRLVQKLGFELEGTLKADYKTGLGDLIDTKYYGLVNEAALAKYKSLDTTQNNASLF</sequence>
<keyword evidence="6" id="KW-1185">Reference proteome</keyword>
<keyword evidence="1 5" id="KW-0808">Transferase</keyword>
<name>A0ABW4X565_9BACT</name>
<comment type="similarity">
    <text evidence="3">Belongs to the acetyltransferase family. RimJ subfamily.</text>
</comment>
<reference evidence="6" key="1">
    <citation type="journal article" date="2019" name="Int. J. Syst. Evol. Microbiol.">
        <title>The Global Catalogue of Microorganisms (GCM) 10K type strain sequencing project: providing services to taxonomists for standard genome sequencing and annotation.</title>
        <authorList>
            <consortium name="The Broad Institute Genomics Platform"/>
            <consortium name="The Broad Institute Genome Sequencing Center for Infectious Disease"/>
            <person name="Wu L."/>
            <person name="Ma J."/>
        </authorList>
    </citation>
    <scope>NUCLEOTIDE SEQUENCE [LARGE SCALE GENOMIC DNA]</scope>
    <source>
        <strain evidence="6">JCM 16545</strain>
    </source>
</reference>
<dbReference type="PANTHER" id="PTHR43792:SF8">
    <property type="entry name" value="[RIBOSOMAL PROTEIN US5]-ALANINE N-ACETYLTRANSFERASE"/>
    <property type="match status" value="1"/>
</dbReference>
<dbReference type="InterPro" id="IPR016181">
    <property type="entry name" value="Acyl_CoA_acyltransferase"/>
</dbReference>
<evidence type="ECO:0000259" key="4">
    <source>
        <dbReference type="PROSITE" id="PS51186"/>
    </source>
</evidence>
<evidence type="ECO:0000256" key="1">
    <source>
        <dbReference type="ARBA" id="ARBA00022679"/>
    </source>
</evidence>
<gene>
    <name evidence="5" type="ORF">ACFSKU_20825</name>
</gene>
<evidence type="ECO:0000256" key="3">
    <source>
        <dbReference type="ARBA" id="ARBA00038502"/>
    </source>
</evidence>
<keyword evidence="2 5" id="KW-0012">Acyltransferase</keyword>
<dbReference type="Gene3D" id="3.40.630.30">
    <property type="match status" value="1"/>
</dbReference>
<dbReference type="Proteomes" id="UP001597369">
    <property type="component" value="Unassembled WGS sequence"/>
</dbReference>
<dbReference type="InterPro" id="IPR051531">
    <property type="entry name" value="N-acetyltransferase"/>
</dbReference>